<reference evidence="1 2" key="1">
    <citation type="submission" date="2019-01" db="EMBL/GenBank/DDBJ databases">
        <title>Draft genome sequence of Dictyobacter sp. Uno17.</title>
        <authorList>
            <person name="Wang C.M."/>
            <person name="Zheng Y."/>
            <person name="Sakai Y."/>
            <person name="Abe K."/>
            <person name="Yokota A."/>
            <person name="Yabe S."/>
        </authorList>
    </citation>
    <scope>NUCLEOTIDE SEQUENCE [LARGE SCALE GENOMIC DNA]</scope>
    <source>
        <strain evidence="1 2">Uno17</strain>
    </source>
</reference>
<dbReference type="EMBL" id="BIXY01000041">
    <property type="protein sequence ID" value="GCF09330.1"/>
    <property type="molecule type" value="Genomic_DNA"/>
</dbReference>
<proteinExistence type="predicted"/>
<protein>
    <submittedName>
        <fullName evidence="1">Uncharacterized protein</fullName>
    </submittedName>
</protein>
<keyword evidence="2" id="KW-1185">Reference proteome</keyword>
<accession>A0A5A5TCT1</accession>
<evidence type="ECO:0000313" key="2">
    <source>
        <dbReference type="Proteomes" id="UP000322530"/>
    </source>
</evidence>
<dbReference type="Proteomes" id="UP000322530">
    <property type="component" value="Unassembled WGS sequence"/>
</dbReference>
<comment type="caution">
    <text evidence="1">The sequence shown here is derived from an EMBL/GenBank/DDBJ whole genome shotgun (WGS) entry which is preliminary data.</text>
</comment>
<gene>
    <name evidence="1" type="ORF">KDI_28940</name>
</gene>
<sequence length="59" mass="6568">MYKNSYQVISHDAYPVSLLISLCMVTVSNDFKVYGCVGVLPACKQQGSDVGRISRCWHV</sequence>
<evidence type="ECO:0000313" key="1">
    <source>
        <dbReference type="EMBL" id="GCF09330.1"/>
    </source>
</evidence>
<organism evidence="1 2">
    <name type="scientific">Dictyobacter arantiisoli</name>
    <dbReference type="NCBI Taxonomy" id="2014874"/>
    <lineage>
        <taxon>Bacteria</taxon>
        <taxon>Bacillati</taxon>
        <taxon>Chloroflexota</taxon>
        <taxon>Ktedonobacteria</taxon>
        <taxon>Ktedonobacterales</taxon>
        <taxon>Dictyobacteraceae</taxon>
        <taxon>Dictyobacter</taxon>
    </lineage>
</organism>
<name>A0A5A5TCT1_9CHLR</name>
<dbReference type="AlphaFoldDB" id="A0A5A5TCT1"/>